<evidence type="ECO:0000313" key="3">
    <source>
        <dbReference type="EMBL" id="CDP06576.1"/>
    </source>
</evidence>
<protein>
    <submittedName>
        <fullName evidence="3">Uncharacterized protein</fullName>
    </submittedName>
</protein>
<dbReference type="PANTHER" id="PTHR42898">
    <property type="entry name" value="TROPINONE REDUCTASE"/>
    <property type="match status" value="1"/>
</dbReference>
<reference evidence="4" key="1">
    <citation type="journal article" date="2014" name="Science">
        <title>The coffee genome provides insight into the convergent evolution of caffeine biosynthesis.</title>
        <authorList>
            <person name="Denoeud F."/>
            <person name="Carretero-Paulet L."/>
            <person name="Dereeper A."/>
            <person name="Droc G."/>
            <person name="Guyot R."/>
            <person name="Pietrella M."/>
            <person name="Zheng C."/>
            <person name="Alberti A."/>
            <person name="Anthony F."/>
            <person name="Aprea G."/>
            <person name="Aury J.M."/>
            <person name="Bento P."/>
            <person name="Bernard M."/>
            <person name="Bocs S."/>
            <person name="Campa C."/>
            <person name="Cenci A."/>
            <person name="Combes M.C."/>
            <person name="Crouzillat D."/>
            <person name="Da Silva C."/>
            <person name="Daddiego L."/>
            <person name="De Bellis F."/>
            <person name="Dussert S."/>
            <person name="Garsmeur O."/>
            <person name="Gayraud T."/>
            <person name="Guignon V."/>
            <person name="Jahn K."/>
            <person name="Jamilloux V."/>
            <person name="Joet T."/>
            <person name="Labadie K."/>
            <person name="Lan T."/>
            <person name="Leclercq J."/>
            <person name="Lepelley M."/>
            <person name="Leroy T."/>
            <person name="Li L.T."/>
            <person name="Librado P."/>
            <person name="Lopez L."/>
            <person name="Munoz A."/>
            <person name="Noel B."/>
            <person name="Pallavicini A."/>
            <person name="Perrotta G."/>
            <person name="Poncet V."/>
            <person name="Pot D."/>
            <person name="Priyono X."/>
            <person name="Rigoreau M."/>
            <person name="Rouard M."/>
            <person name="Rozas J."/>
            <person name="Tranchant-Dubreuil C."/>
            <person name="VanBuren R."/>
            <person name="Zhang Q."/>
            <person name="Andrade A.C."/>
            <person name="Argout X."/>
            <person name="Bertrand B."/>
            <person name="de Kochko A."/>
            <person name="Graziosi G."/>
            <person name="Henry R.J."/>
            <person name="Jayarama X."/>
            <person name="Ming R."/>
            <person name="Nagai C."/>
            <person name="Rounsley S."/>
            <person name="Sankoff D."/>
            <person name="Giuliano G."/>
            <person name="Albert V.A."/>
            <person name="Wincker P."/>
            <person name="Lashermes P."/>
        </authorList>
    </citation>
    <scope>NUCLEOTIDE SEQUENCE [LARGE SCALE GENOMIC DNA]</scope>
    <source>
        <strain evidence="4">cv. DH200-94</strain>
    </source>
</reference>
<sequence length="122" mass="13643">MGINVESPFHRSQLAYPLLKADQRIWRVKNLACEWAKDNIRVNTVAPWAVRTTLMKQELDQSLAGKYPPLLSRTPLRQFAEADEISPLVAFLCLPAASYITGQVIYVDGGFTAGTYIRGKFG</sequence>
<dbReference type="OrthoDB" id="417891at2759"/>
<dbReference type="STRING" id="49390.A0A068UDK2"/>
<keyword evidence="1" id="KW-0521">NADP</keyword>
<dbReference type="Pfam" id="PF13561">
    <property type="entry name" value="adh_short_C2"/>
    <property type="match status" value="1"/>
</dbReference>
<proteinExistence type="predicted"/>
<dbReference type="InterPro" id="IPR036291">
    <property type="entry name" value="NAD(P)-bd_dom_sf"/>
</dbReference>
<gene>
    <name evidence="3" type="ORF">GSCOC_T00023478001</name>
</gene>
<dbReference type="Gramene" id="CDP06576">
    <property type="protein sequence ID" value="CDP06576"/>
    <property type="gene ID" value="GSCOC_T00023478001"/>
</dbReference>
<dbReference type="Gene3D" id="3.40.50.720">
    <property type="entry name" value="NAD(P)-binding Rossmann-like Domain"/>
    <property type="match status" value="1"/>
</dbReference>
<evidence type="ECO:0000256" key="2">
    <source>
        <dbReference type="ARBA" id="ARBA00023002"/>
    </source>
</evidence>
<evidence type="ECO:0000256" key="1">
    <source>
        <dbReference type="ARBA" id="ARBA00022857"/>
    </source>
</evidence>
<keyword evidence="4" id="KW-1185">Reference proteome</keyword>
<dbReference type="InterPro" id="IPR045000">
    <property type="entry name" value="TR"/>
</dbReference>
<dbReference type="AlphaFoldDB" id="A0A068UDK2"/>
<dbReference type="SUPFAM" id="SSF51735">
    <property type="entry name" value="NAD(P)-binding Rossmann-fold domains"/>
    <property type="match status" value="1"/>
</dbReference>
<keyword evidence="2" id="KW-0560">Oxidoreductase</keyword>
<accession>A0A068UDK2</accession>
<dbReference type="OMA" id="GVDTRMM"/>
<evidence type="ECO:0000313" key="4">
    <source>
        <dbReference type="Proteomes" id="UP000295252"/>
    </source>
</evidence>
<name>A0A068UDK2_COFCA</name>
<dbReference type="InterPro" id="IPR002347">
    <property type="entry name" value="SDR_fam"/>
</dbReference>
<dbReference type="Proteomes" id="UP000295252">
    <property type="component" value="Chromosome VIII"/>
</dbReference>
<dbReference type="PhylomeDB" id="A0A068UDK2"/>
<organism evidence="3 4">
    <name type="scientific">Coffea canephora</name>
    <name type="common">Robusta coffee</name>
    <dbReference type="NCBI Taxonomy" id="49390"/>
    <lineage>
        <taxon>Eukaryota</taxon>
        <taxon>Viridiplantae</taxon>
        <taxon>Streptophyta</taxon>
        <taxon>Embryophyta</taxon>
        <taxon>Tracheophyta</taxon>
        <taxon>Spermatophyta</taxon>
        <taxon>Magnoliopsida</taxon>
        <taxon>eudicotyledons</taxon>
        <taxon>Gunneridae</taxon>
        <taxon>Pentapetalae</taxon>
        <taxon>asterids</taxon>
        <taxon>lamiids</taxon>
        <taxon>Gentianales</taxon>
        <taxon>Rubiaceae</taxon>
        <taxon>Ixoroideae</taxon>
        <taxon>Gardenieae complex</taxon>
        <taxon>Bertiereae - Coffeeae clade</taxon>
        <taxon>Coffeeae</taxon>
        <taxon>Coffea</taxon>
    </lineage>
</organism>
<dbReference type="EMBL" id="HG739106">
    <property type="protein sequence ID" value="CDP06576.1"/>
    <property type="molecule type" value="Genomic_DNA"/>
</dbReference>
<dbReference type="PANTHER" id="PTHR42898:SF28">
    <property type="entry name" value="TROPINONE REDUCTASE HOMOLOG"/>
    <property type="match status" value="1"/>
</dbReference>
<dbReference type="GO" id="GO:0016491">
    <property type="term" value="F:oxidoreductase activity"/>
    <property type="evidence" value="ECO:0007669"/>
    <property type="project" value="UniProtKB-KW"/>
</dbReference>
<dbReference type="InParanoid" id="A0A068UDK2"/>
<dbReference type="PRINTS" id="PR00081">
    <property type="entry name" value="GDHRDH"/>
</dbReference>